<dbReference type="AlphaFoldDB" id="A0AAV5KLR7"/>
<keyword evidence="2" id="KW-0479">Metal-binding</keyword>
<sequence length="106" mass="12478">MADFIGNELYSCRTCRNPLAYGEDILSKNFKTKSGAGYLFLYAMNLVVGRKEERQLLTGKFTIADIYCSKCNEYLGWQYLQTNDMRQRFKEGKYVLERMKLLVEQF</sequence>
<keyword evidence="3" id="KW-0862">Zinc</keyword>
<evidence type="ECO:0000256" key="2">
    <source>
        <dbReference type="ARBA" id="ARBA00022723"/>
    </source>
</evidence>
<evidence type="ECO:0000259" key="5">
    <source>
        <dbReference type="PROSITE" id="PS51792"/>
    </source>
</evidence>
<proteinExistence type="inferred from homology"/>
<evidence type="ECO:0000313" key="7">
    <source>
        <dbReference type="Proteomes" id="UP001054252"/>
    </source>
</evidence>
<dbReference type="InterPro" id="IPR034751">
    <property type="entry name" value="Yippee"/>
</dbReference>
<evidence type="ECO:0000256" key="4">
    <source>
        <dbReference type="RuleBase" id="RU110713"/>
    </source>
</evidence>
<dbReference type="Proteomes" id="UP001054252">
    <property type="component" value="Unassembled WGS sequence"/>
</dbReference>
<comment type="similarity">
    <text evidence="1 4">Belongs to the yippee family.</text>
</comment>
<evidence type="ECO:0000256" key="1">
    <source>
        <dbReference type="ARBA" id="ARBA00005613"/>
    </source>
</evidence>
<feature type="domain" description="Yippee" evidence="5">
    <location>
        <begin position="8"/>
        <end position="105"/>
    </location>
</feature>
<dbReference type="InterPro" id="IPR039058">
    <property type="entry name" value="Yippee_fam"/>
</dbReference>
<dbReference type="GO" id="GO:0046872">
    <property type="term" value="F:metal ion binding"/>
    <property type="evidence" value="ECO:0007669"/>
    <property type="project" value="UniProtKB-KW"/>
</dbReference>
<evidence type="ECO:0000256" key="3">
    <source>
        <dbReference type="ARBA" id="ARBA00022833"/>
    </source>
</evidence>
<organism evidence="6 7">
    <name type="scientific">Rubroshorea leprosula</name>
    <dbReference type="NCBI Taxonomy" id="152421"/>
    <lineage>
        <taxon>Eukaryota</taxon>
        <taxon>Viridiplantae</taxon>
        <taxon>Streptophyta</taxon>
        <taxon>Embryophyta</taxon>
        <taxon>Tracheophyta</taxon>
        <taxon>Spermatophyta</taxon>
        <taxon>Magnoliopsida</taxon>
        <taxon>eudicotyledons</taxon>
        <taxon>Gunneridae</taxon>
        <taxon>Pentapetalae</taxon>
        <taxon>rosids</taxon>
        <taxon>malvids</taxon>
        <taxon>Malvales</taxon>
        <taxon>Dipterocarpaceae</taxon>
        <taxon>Rubroshorea</taxon>
    </lineage>
</organism>
<dbReference type="EMBL" id="BPVZ01000069">
    <property type="protein sequence ID" value="GKV25552.1"/>
    <property type="molecule type" value="Genomic_DNA"/>
</dbReference>
<comment type="caution">
    <text evidence="6">The sequence shown here is derived from an EMBL/GenBank/DDBJ whole genome shotgun (WGS) entry which is preliminary data.</text>
</comment>
<dbReference type="Pfam" id="PF03226">
    <property type="entry name" value="Yippee-Mis18"/>
    <property type="match status" value="1"/>
</dbReference>
<evidence type="ECO:0000313" key="6">
    <source>
        <dbReference type="EMBL" id="GKV25552.1"/>
    </source>
</evidence>
<name>A0AAV5KLR7_9ROSI</name>
<dbReference type="PROSITE" id="PS51792">
    <property type="entry name" value="YIPPEE"/>
    <property type="match status" value="1"/>
</dbReference>
<dbReference type="PANTHER" id="PTHR13848">
    <property type="entry name" value="PROTEIN YIPPEE-LIKE CG15309-RELATED"/>
    <property type="match status" value="1"/>
</dbReference>
<gene>
    <name evidence="6" type="ORF">SLEP1_g34976</name>
</gene>
<keyword evidence="7" id="KW-1185">Reference proteome</keyword>
<dbReference type="InterPro" id="IPR004910">
    <property type="entry name" value="Yippee/Mis18/Cereblon"/>
</dbReference>
<protein>
    <recommendedName>
        <fullName evidence="4">Protein yippee-like</fullName>
    </recommendedName>
</protein>
<reference evidence="6 7" key="1">
    <citation type="journal article" date="2021" name="Commun. Biol.">
        <title>The genome of Shorea leprosula (Dipterocarpaceae) highlights the ecological relevance of drought in aseasonal tropical rainforests.</title>
        <authorList>
            <person name="Ng K.K.S."/>
            <person name="Kobayashi M.J."/>
            <person name="Fawcett J.A."/>
            <person name="Hatakeyama M."/>
            <person name="Paape T."/>
            <person name="Ng C.H."/>
            <person name="Ang C.C."/>
            <person name="Tnah L.H."/>
            <person name="Lee C.T."/>
            <person name="Nishiyama T."/>
            <person name="Sese J."/>
            <person name="O'Brien M.J."/>
            <person name="Copetti D."/>
            <person name="Mohd Noor M.I."/>
            <person name="Ong R.C."/>
            <person name="Putra M."/>
            <person name="Sireger I.Z."/>
            <person name="Indrioko S."/>
            <person name="Kosugi Y."/>
            <person name="Izuno A."/>
            <person name="Isagi Y."/>
            <person name="Lee S.L."/>
            <person name="Shimizu K.K."/>
        </authorList>
    </citation>
    <scope>NUCLEOTIDE SEQUENCE [LARGE SCALE GENOMIC DNA]</scope>
    <source>
        <strain evidence="6">214</strain>
    </source>
</reference>
<accession>A0AAV5KLR7</accession>